<name>A0ABD1YRM8_9MARC</name>
<accession>A0ABD1YRM8</accession>
<comment type="caution">
    <text evidence="2">The sequence shown here is derived from an EMBL/GenBank/DDBJ whole genome shotgun (WGS) entry which is preliminary data.</text>
</comment>
<sequence>MGNKALSCYKGKAKVAVVLVDGNVEEYFKPVRVATVLNRYPKHMVAQVDSSCQIAQRQRRVTFLRPDQKLKSEQQYVVLPNESVGSKFMDCWTLACVALESSTARRPKLRKLKARSHDHAPSTEFPCCMNSPLDNNEEGKLSTSLLRPAHQSGSSNSREMRQGLGQNVCRGRDCQRENEWRPSLESIPESPRRPFLTTGGSF</sequence>
<organism evidence="2 3">
    <name type="scientific">Riccia fluitans</name>
    <dbReference type="NCBI Taxonomy" id="41844"/>
    <lineage>
        <taxon>Eukaryota</taxon>
        <taxon>Viridiplantae</taxon>
        <taxon>Streptophyta</taxon>
        <taxon>Embryophyta</taxon>
        <taxon>Marchantiophyta</taxon>
        <taxon>Marchantiopsida</taxon>
        <taxon>Marchantiidae</taxon>
        <taxon>Marchantiales</taxon>
        <taxon>Ricciaceae</taxon>
        <taxon>Riccia</taxon>
    </lineage>
</organism>
<feature type="region of interest" description="Disordered" evidence="1">
    <location>
        <begin position="144"/>
        <end position="202"/>
    </location>
</feature>
<feature type="compositionally biased region" description="Polar residues" evidence="1">
    <location>
        <begin position="144"/>
        <end position="157"/>
    </location>
</feature>
<evidence type="ECO:0000256" key="1">
    <source>
        <dbReference type="SAM" id="MobiDB-lite"/>
    </source>
</evidence>
<dbReference type="Pfam" id="PF14009">
    <property type="entry name" value="PADRE"/>
    <property type="match status" value="1"/>
</dbReference>
<dbReference type="EMBL" id="JBHFFA010000003">
    <property type="protein sequence ID" value="KAL2633437.1"/>
    <property type="molecule type" value="Genomic_DNA"/>
</dbReference>
<proteinExistence type="predicted"/>
<feature type="compositionally biased region" description="Basic and acidic residues" evidence="1">
    <location>
        <begin position="170"/>
        <end position="182"/>
    </location>
</feature>
<evidence type="ECO:0000313" key="3">
    <source>
        <dbReference type="Proteomes" id="UP001605036"/>
    </source>
</evidence>
<reference evidence="2 3" key="1">
    <citation type="submission" date="2024-09" db="EMBL/GenBank/DDBJ databases">
        <title>Chromosome-scale assembly of Riccia fluitans.</title>
        <authorList>
            <person name="Paukszto L."/>
            <person name="Sawicki J."/>
            <person name="Karawczyk K."/>
            <person name="Piernik-Szablinska J."/>
            <person name="Szczecinska M."/>
            <person name="Mazdziarz M."/>
        </authorList>
    </citation>
    <scope>NUCLEOTIDE SEQUENCE [LARGE SCALE GENOMIC DNA]</scope>
    <source>
        <strain evidence="2">Rf_01</strain>
        <tissue evidence="2">Aerial parts of the thallus</tissue>
    </source>
</reference>
<dbReference type="PANTHER" id="PTHR33052">
    <property type="entry name" value="DUF4228 DOMAIN PROTEIN-RELATED"/>
    <property type="match status" value="1"/>
</dbReference>
<keyword evidence="3" id="KW-1185">Reference proteome</keyword>
<evidence type="ECO:0000313" key="2">
    <source>
        <dbReference type="EMBL" id="KAL2633437.1"/>
    </source>
</evidence>
<dbReference type="Proteomes" id="UP001605036">
    <property type="component" value="Unassembled WGS sequence"/>
</dbReference>
<protein>
    <submittedName>
        <fullName evidence="2">Uncharacterized protein</fullName>
    </submittedName>
</protein>
<dbReference type="InterPro" id="IPR025322">
    <property type="entry name" value="PADRE_dom"/>
</dbReference>
<dbReference type="AlphaFoldDB" id="A0ABD1YRM8"/>
<gene>
    <name evidence="2" type="ORF">R1flu_004916</name>
</gene>